<feature type="binding site" evidence="9">
    <location>
        <position position="57"/>
    </location>
    <ligand>
        <name>NADPH</name>
        <dbReference type="ChEBI" id="CHEBI:57783"/>
    </ligand>
</feature>
<dbReference type="GO" id="GO:0141153">
    <property type="term" value="F:glycerol-3-phosphate dehydrogenase (NADP+) activity"/>
    <property type="evidence" value="ECO:0007669"/>
    <property type="project" value="RHEA"/>
</dbReference>
<dbReference type="EMBL" id="LBNE01000006">
    <property type="protein sequence ID" value="KKO71664.1"/>
    <property type="molecule type" value="Genomic_DNA"/>
</dbReference>
<feature type="domain" description="Glycerol-3-phosphate dehydrogenase NAD-dependent C-terminal" evidence="16">
    <location>
        <begin position="198"/>
        <end position="337"/>
    </location>
</feature>
<feature type="binding site" evidence="9">
    <location>
        <position position="21"/>
    </location>
    <ligand>
        <name>NADPH</name>
        <dbReference type="ChEBI" id="CHEBI:57783"/>
    </ligand>
</feature>
<feature type="binding site" evidence="9">
    <location>
        <position position="209"/>
    </location>
    <ligand>
        <name>sn-glycerol 3-phosphate</name>
        <dbReference type="ChEBI" id="CHEBI:57597"/>
    </ligand>
</feature>
<feature type="binding site" evidence="9">
    <location>
        <position position="40"/>
    </location>
    <ligand>
        <name>NADPH</name>
        <dbReference type="ChEBI" id="CHEBI:57783"/>
    </ligand>
</feature>
<dbReference type="GO" id="GO:0006650">
    <property type="term" value="P:glycerophospholipid metabolic process"/>
    <property type="evidence" value="ECO:0007669"/>
    <property type="project" value="UniProtKB-UniRule"/>
</dbReference>
<keyword evidence="2 9" id="KW-0444">Lipid biosynthesis</keyword>
<feature type="binding site" evidence="9">
    <location>
        <position position="273"/>
    </location>
    <ligand>
        <name>NADPH</name>
        <dbReference type="ChEBI" id="CHEBI:57783"/>
    </ligand>
</feature>
<dbReference type="Pfam" id="PF07479">
    <property type="entry name" value="NAD_Gly3P_dh_C"/>
    <property type="match status" value="1"/>
</dbReference>
<dbReference type="GeneID" id="99725068"/>
<dbReference type="PANTHER" id="PTHR11728:SF1">
    <property type="entry name" value="GLYCEROL-3-PHOSPHATE DEHYDROGENASE [NAD(+)] 2, CHLOROPLASTIC"/>
    <property type="match status" value="1"/>
</dbReference>
<feature type="binding site" evidence="9">
    <location>
        <position position="273"/>
    </location>
    <ligand>
        <name>sn-glycerol 3-phosphate</name>
        <dbReference type="ChEBI" id="CHEBI:57597"/>
    </ligand>
</feature>
<dbReference type="GO" id="GO:0046167">
    <property type="term" value="P:glycerol-3-phosphate biosynthetic process"/>
    <property type="evidence" value="ECO:0007669"/>
    <property type="project" value="UniProtKB-UniRule"/>
</dbReference>
<evidence type="ECO:0000256" key="6">
    <source>
        <dbReference type="ARBA" id="ARBA00023098"/>
    </source>
</evidence>
<evidence type="ECO:0000256" key="5">
    <source>
        <dbReference type="ARBA" id="ARBA00023027"/>
    </source>
</evidence>
<accession>A0A171KRZ7</accession>
<evidence type="ECO:0000256" key="2">
    <source>
        <dbReference type="ARBA" id="ARBA00022516"/>
    </source>
</evidence>
<evidence type="ECO:0000256" key="7">
    <source>
        <dbReference type="ARBA" id="ARBA00023209"/>
    </source>
</evidence>
<dbReference type="InterPro" id="IPR011128">
    <property type="entry name" value="G3P_DH_NAD-dep_N"/>
</dbReference>
<evidence type="ECO:0000256" key="4">
    <source>
        <dbReference type="ARBA" id="ARBA00023002"/>
    </source>
</evidence>
<dbReference type="GO" id="GO:0051287">
    <property type="term" value="F:NAD binding"/>
    <property type="evidence" value="ECO:0007669"/>
    <property type="project" value="InterPro"/>
</dbReference>
<evidence type="ECO:0000256" key="1">
    <source>
        <dbReference type="ARBA" id="ARBA00011009"/>
    </source>
</evidence>
<feature type="binding site" evidence="9">
    <location>
        <position position="123"/>
    </location>
    <ligand>
        <name>NADPH</name>
        <dbReference type="ChEBI" id="CHEBI:57783"/>
    </ligand>
</feature>
<dbReference type="InterPro" id="IPR008927">
    <property type="entry name" value="6-PGluconate_DH-like_C_sf"/>
</dbReference>
<dbReference type="NCBIfam" id="NF000942">
    <property type="entry name" value="PRK00094.1-4"/>
    <property type="match status" value="1"/>
</dbReference>
<keyword evidence="8 9" id="KW-1208">Phospholipid metabolism</keyword>
<comment type="caution">
    <text evidence="9">Lacks conserved residue(s) required for the propagation of feature annotation.</text>
</comment>
<dbReference type="PATRIC" id="fig|206506.3.peg.2309"/>
<evidence type="ECO:0000256" key="13">
    <source>
        <dbReference type="RuleBase" id="RU000437"/>
    </source>
</evidence>
<dbReference type="Gene3D" id="3.40.50.720">
    <property type="entry name" value="NAD(P)-binding Rossmann-like Domain"/>
    <property type="match status" value="1"/>
</dbReference>
<keyword evidence="4 9" id="KW-0560">Oxidoreductase</keyword>
<dbReference type="InterPro" id="IPR036291">
    <property type="entry name" value="NAD(P)-bd_dom_sf"/>
</dbReference>
<keyword evidence="18" id="KW-1185">Reference proteome</keyword>
<keyword evidence="9" id="KW-0547">Nucleotide-binding</keyword>
<comment type="catalytic activity">
    <reaction evidence="9 14">
        <text>sn-glycerol 3-phosphate + NADP(+) = dihydroxyacetone phosphate + NADPH + H(+)</text>
        <dbReference type="Rhea" id="RHEA:11096"/>
        <dbReference type="ChEBI" id="CHEBI:15378"/>
        <dbReference type="ChEBI" id="CHEBI:57597"/>
        <dbReference type="ChEBI" id="CHEBI:57642"/>
        <dbReference type="ChEBI" id="CHEBI:57783"/>
        <dbReference type="ChEBI" id="CHEBI:58349"/>
        <dbReference type="EC" id="1.1.1.94"/>
    </reaction>
</comment>
<dbReference type="STRING" id="206506.AAV32_10820"/>
<dbReference type="NCBIfam" id="NF000940">
    <property type="entry name" value="PRK00094.1-2"/>
    <property type="match status" value="1"/>
</dbReference>
<reference evidence="17 18" key="1">
    <citation type="submission" date="2015-04" db="EMBL/GenBank/DDBJ databases">
        <title>Genome sequence of Kerstersia gyiorum CG1.</title>
        <authorList>
            <person name="Greninger A.L."/>
            <person name="Kozyreva V."/>
            <person name="Chaturvedi V."/>
        </authorList>
    </citation>
    <scope>NUCLEOTIDE SEQUENCE [LARGE SCALE GENOMIC DNA]</scope>
    <source>
        <strain evidence="17 18">CG1</strain>
    </source>
</reference>
<comment type="similarity">
    <text evidence="1 9 13">Belongs to the NAD-dependent glycerol-3-phosphate dehydrogenase family.</text>
</comment>
<feature type="active site" description="Proton acceptor" evidence="9 10">
    <location>
        <position position="209"/>
    </location>
</feature>
<feature type="binding site" evidence="12">
    <location>
        <position position="273"/>
    </location>
    <ligand>
        <name>NAD(+)</name>
        <dbReference type="ChEBI" id="CHEBI:57540"/>
    </ligand>
</feature>
<dbReference type="FunFam" id="1.10.1040.10:FF:000001">
    <property type="entry name" value="Glycerol-3-phosphate dehydrogenase [NAD(P)+]"/>
    <property type="match status" value="1"/>
</dbReference>
<dbReference type="SUPFAM" id="SSF51735">
    <property type="entry name" value="NAD(P)-binding Rossmann-fold domains"/>
    <property type="match status" value="1"/>
</dbReference>
<keyword evidence="6 9" id="KW-0443">Lipid metabolism</keyword>
<dbReference type="Pfam" id="PF01210">
    <property type="entry name" value="NAD_Gly3P_dh_N"/>
    <property type="match status" value="1"/>
</dbReference>
<keyword evidence="3 9" id="KW-0521">NADP</keyword>
<dbReference type="GO" id="GO:0046168">
    <property type="term" value="P:glycerol-3-phosphate catabolic process"/>
    <property type="evidence" value="ECO:0007669"/>
    <property type="project" value="InterPro"/>
</dbReference>
<feature type="binding site" evidence="9">
    <location>
        <position position="123"/>
    </location>
    <ligand>
        <name>sn-glycerol 3-phosphate</name>
        <dbReference type="ChEBI" id="CHEBI:57597"/>
    </ligand>
</feature>
<protein>
    <recommendedName>
        <fullName evidence="9">Glycerol-3-phosphate dehydrogenase [NAD(P)+]</fullName>
        <ecNumber evidence="9">1.1.1.94</ecNumber>
    </recommendedName>
    <alternativeName>
        <fullName evidence="9">NAD(P)(+)-dependent glycerol-3-phosphate dehydrogenase</fullName>
    </alternativeName>
    <alternativeName>
        <fullName evidence="9">NAD(P)H-dependent dihydroxyacetone-phosphate reductase</fullName>
    </alternativeName>
</protein>
<dbReference type="InterPro" id="IPR013328">
    <property type="entry name" value="6PGD_dom2"/>
</dbReference>
<evidence type="ECO:0000256" key="9">
    <source>
        <dbReference type="HAMAP-Rule" id="MF_00394"/>
    </source>
</evidence>
<feature type="binding site" evidence="11">
    <location>
        <begin position="273"/>
        <end position="274"/>
    </location>
    <ligand>
        <name>substrate</name>
    </ligand>
</feature>
<keyword evidence="9" id="KW-0963">Cytoplasm</keyword>
<comment type="caution">
    <text evidence="17">The sequence shown here is derived from an EMBL/GenBank/DDBJ whole genome shotgun (WGS) entry which is preliminary data.</text>
</comment>
<evidence type="ECO:0000256" key="10">
    <source>
        <dbReference type="PIRSR" id="PIRSR000114-1"/>
    </source>
</evidence>
<evidence type="ECO:0000256" key="12">
    <source>
        <dbReference type="PIRSR" id="PIRSR000114-3"/>
    </source>
</evidence>
<evidence type="ECO:0000313" key="17">
    <source>
        <dbReference type="EMBL" id="KKO71664.1"/>
    </source>
</evidence>
<dbReference type="PRINTS" id="PR00077">
    <property type="entry name" value="GPDHDRGNASE"/>
</dbReference>
<evidence type="ECO:0000259" key="16">
    <source>
        <dbReference type="Pfam" id="PF07479"/>
    </source>
</evidence>
<feature type="domain" description="Glycerol-3-phosphate dehydrogenase NAD-dependent N-terminal" evidence="15">
    <location>
        <begin position="13"/>
        <end position="176"/>
    </location>
</feature>
<dbReference type="PROSITE" id="PS00957">
    <property type="entry name" value="NAD_G3PDH"/>
    <property type="match status" value="1"/>
</dbReference>
<feature type="binding site" evidence="9">
    <location>
        <position position="156"/>
    </location>
    <ligand>
        <name>sn-glycerol 3-phosphate</name>
        <dbReference type="ChEBI" id="CHEBI:57597"/>
    </ligand>
</feature>
<comment type="pathway">
    <text evidence="9">Membrane lipid metabolism; glycerophospholipid metabolism.</text>
</comment>
<keyword evidence="7 9" id="KW-0594">Phospholipid biosynthesis</keyword>
<dbReference type="SUPFAM" id="SSF48179">
    <property type="entry name" value="6-phosphogluconate dehydrogenase C-terminal domain-like"/>
    <property type="match status" value="1"/>
</dbReference>
<keyword evidence="5 9" id="KW-0520">NAD</keyword>
<feature type="binding site" evidence="9">
    <location>
        <position position="274"/>
    </location>
    <ligand>
        <name>sn-glycerol 3-phosphate</name>
        <dbReference type="ChEBI" id="CHEBI:57597"/>
    </ligand>
</feature>
<feature type="binding site" evidence="12">
    <location>
        <position position="158"/>
    </location>
    <ligand>
        <name>NAD(+)</name>
        <dbReference type="ChEBI" id="CHEBI:57540"/>
    </ligand>
</feature>
<feature type="binding site" evidence="9">
    <location>
        <position position="262"/>
    </location>
    <ligand>
        <name>sn-glycerol 3-phosphate</name>
        <dbReference type="ChEBI" id="CHEBI:57597"/>
    </ligand>
</feature>
<dbReference type="InterPro" id="IPR006168">
    <property type="entry name" value="G3P_DH_NAD-dep"/>
</dbReference>
<dbReference type="GO" id="GO:0008654">
    <property type="term" value="P:phospholipid biosynthetic process"/>
    <property type="evidence" value="ECO:0007669"/>
    <property type="project" value="UniProtKB-KW"/>
</dbReference>
<feature type="binding site" evidence="12">
    <location>
        <begin position="17"/>
        <end position="22"/>
    </location>
    <ligand>
        <name>NAD(+)</name>
        <dbReference type="ChEBI" id="CHEBI:57540"/>
    </ligand>
</feature>
<evidence type="ECO:0000256" key="14">
    <source>
        <dbReference type="RuleBase" id="RU000439"/>
    </source>
</evidence>
<feature type="binding site" evidence="9">
    <location>
        <position position="272"/>
    </location>
    <ligand>
        <name>sn-glycerol 3-phosphate</name>
        <dbReference type="ChEBI" id="CHEBI:57597"/>
    </ligand>
</feature>
<dbReference type="PANTHER" id="PTHR11728">
    <property type="entry name" value="GLYCEROL-3-PHOSPHATE DEHYDROGENASE"/>
    <property type="match status" value="1"/>
</dbReference>
<evidence type="ECO:0000256" key="11">
    <source>
        <dbReference type="PIRSR" id="PIRSR000114-2"/>
    </source>
</evidence>
<feature type="binding site" evidence="9">
    <location>
        <position position="158"/>
    </location>
    <ligand>
        <name>NADPH</name>
        <dbReference type="ChEBI" id="CHEBI:57783"/>
    </ligand>
</feature>
<proteinExistence type="inferred from homology"/>
<dbReference type="EC" id="1.1.1.94" evidence="9"/>
<feature type="binding site" evidence="9">
    <location>
        <position position="154"/>
    </location>
    <ligand>
        <name>sn-glycerol 3-phosphate</name>
        <dbReference type="ChEBI" id="CHEBI:57597"/>
    </ligand>
</feature>
<dbReference type="InterPro" id="IPR006109">
    <property type="entry name" value="G3P_DH_NAD-dep_C"/>
</dbReference>
<dbReference type="PIRSF" id="PIRSF000114">
    <property type="entry name" value="Glycerol-3-P_dh"/>
    <property type="match status" value="1"/>
</dbReference>
<evidence type="ECO:0000256" key="3">
    <source>
        <dbReference type="ARBA" id="ARBA00022857"/>
    </source>
</evidence>
<dbReference type="AlphaFoldDB" id="A0A171KRZ7"/>
<dbReference type="GO" id="GO:0005829">
    <property type="term" value="C:cytosol"/>
    <property type="evidence" value="ECO:0007669"/>
    <property type="project" value="TreeGrafter"/>
</dbReference>
<evidence type="ECO:0000259" key="15">
    <source>
        <dbReference type="Pfam" id="PF01210"/>
    </source>
</evidence>
<comment type="subcellular location">
    <subcellularLocation>
        <location evidence="9">Cytoplasm</location>
    </subcellularLocation>
</comment>
<organism evidence="17 18">
    <name type="scientific">Kerstersia gyiorum</name>
    <dbReference type="NCBI Taxonomy" id="206506"/>
    <lineage>
        <taxon>Bacteria</taxon>
        <taxon>Pseudomonadati</taxon>
        <taxon>Pseudomonadota</taxon>
        <taxon>Betaproteobacteria</taxon>
        <taxon>Burkholderiales</taxon>
        <taxon>Alcaligenaceae</taxon>
        <taxon>Kerstersia</taxon>
    </lineage>
</organism>
<dbReference type="Gene3D" id="1.10.1040.10">
    <property type="entry name" value="N-(1-d-carboxylethyl)-l-norvaline Dehydrogenase, domain 2"/>
    <property type="match status" value="1"/>
</dbReference>
<sequence>MSAAREPDRQARIAVLGAGAWGTALAAAASRHGDTMLVARSSEAAARLAADRENTRYLPGIELPATLRYGHGLDAALAHLAGDHAPLLILGIPVAGLASTCASLAAALLARPLPGLTVLRTCKGFDAQTGELPYEISHRLLDGIPGLATGVLSGPSFAQEVARGLPVALTVASPAPHARAIATMALHGGPVRVYGSDDVIGVEIGGALKNVMAIACGIADGLELGTNARAALITRGLAEMTRLGIALGAQAATFSGLTGLGDLVLTATGDLSRNRRVGLALGRGMTLEAILADGMTAEGVRCAQAAWQRAQALNVDMPITAAVCQVLDGTHTPEQAVATLLSREARATESPSQP</sequence>
<dbReference type="RefSeq" id="WP_068371535.1">
    <property type="nucleotide sequence ID" value="NZ_CP169556.1"/>
</dbReference>
<dbReference type="Proteomes" id="UP000078084">
    <property type="component" value="Unassembled WGS sequence"/>
</dbReference>
<dbReference type="GO" id="GO:0141152">
    <property type="term" value="F:glycerol-3-phosphate dehydrogenase (NAD+) activity"/>
    <property type="evidence" value="ECO:0007669"/>
    <property type="project" value="RHEA"/>
</dbReference>
<dbReference type="HAMAP" id="MF_00394">
    <property type="entry name" value="NAD_Glyc3P_dehydrog"/>
    <property type="match status" value="1"/>
</dbReference>
<dbReference type="GO" id="GO:0005975">
    <property type="term" value="P:carbohydrate metabolic process"/>
    <property type="evidence" value="ECO:0007669"/>
    <property type="project" value="InterPro"/>
</dbReference>
<comment type="catalytic activity">
    <reaction evidence="9">
        <text>sn-glycerol 3-phosphate + NAD(+) = dihydroxyacetone phosphate + NADH + H(+)</text>
        <dbReference type="Rhea" id="RHEA:11092"/>
        <dbReference type="ChEBI" id="CHEBI:15378"/>
        <dbReference type="ChEBI" id="CHEBI:57540"/>
        <dbReference type="ChEBI" id="CHEBI:57597"/>
        <dbReference type="ChEBI" id="CHEBI:57642"/>
        <dbReference type="ChEBI" id="CHEBI:57945"/>
        <dbReference type="EC" id="1.1.1.94"/>
    </reaction>
</comment>
<evidence type="ECO:0000256" key="8">
    <source>
        <dbReference type="ARBA" id="ARBA00023264"/>
    </source>
</evidence>
<name>A0A171KRZ7_9BURK</name>
<feature type="binding site" evidence="9">
    <location>
        <position position="298"/>
    </location>
    <ligand>
        <name>NADPH</name>
        <dbReference type="ChEBI" id="CHEBI:57783"/>
    </ligand>
</feature>
<evidence type="ECO:0000313" key="18">
    <source>
        <dbReference type="Proteomes" id="UP000078084"/>
    </source>
</evidence>
<comment type="function">
    <text evidence="9">Catalyzes the reduction of the glycolytic intermediate dihydroxyacetone phosphate (DHAP) to sn-glycerol 3-phosphate (G3P), the key precursor for phospholipid synthesis.</text>
</comment>
<dbReference type="UniPathway" id="UPA00940"/>
<gene>
    <name evidence="9" type="primary">gpsA</name>
    <name evidence="17" type="ORF">AAV32_10820</name>
</gene>
<feature type="binding site" evidence="11">
    <location>
        <position position="123"/>
    </location>
    <ligand>
        <name>substrate</name>
    </ligand>
</feature>